<evidence type="ECO:0000313" key="2">
    <source>
        <dbReference type="EMBL" id="MFD1411390.1"/>
    </source>
</evidence>
<organism evidence="2 3">
    <name type="scientific">Lapidilactobacillus gannanensis</name>
    <dbReference type="NCBI Taxonomy" id="2486002"/>
    <lineage>
        <taxon>Bacteria</taxon>
        <taxon>Bacillati</taxon>
        <taxon>Bacillota</taxon>
        <taxon>Bacilli</taxon>
        <taxon>Lactobacillales</taxon>
        <taxon>Lactobacillaceae</taxon>
        <taxon>Lapidilactobacillus</taxon>
    </lineage>
</organism>
<evidence type="ECO:0000256" key="1">
    <source>
        <dbReference type="SAM" id="SignalP"/>
    </source>
</evidence>
<feature type="signal peptide" evidence="1">
    <location>
        <begin position="1"/>
        <end position="23"/>
    </location>
</feature>
<feature type="chain" id="PRO_5045968777" description="Lipoprotein" evidence="1">
    <location>
        <begin position="24"/>
        <end position="383"/>
    </location>
</feature>
<name>A0ABW4BME3_9LACO</name>
<keyword evidence="3" id="KW-1185">Reference proteome</keyword>
<accession>A0ABW4BME3</accession>
<dbReference type="EMBL" id="JBHTOH010000068">
    <property type="protein sequence ID" value="MFD1411390.1"/>
    <property type="molecule type" value="Genomic_DNA"/>
</dbReference>
<dbReference type="RefSeq" id="WP_125651508.1">
    <property type="nucleotide sequence ID" value="NZ_JBHTOH010000068.1"/>
</dbReference>
<reference evidence="3" key="1">
    <citation type="journal article" date="2019" name="Int. J. Syst. Evol. Microbiol.">
        <title>The Global Catalogue of Microorganisms (GCM) 10K type strain sequencing project: providing services to taxonomists for standard genome sequencing and annotation.</title>
        <authorList>
            <consortium name="The Broad Institute Genomics Platform"/>
            <consortium name="The Broad Institute Genome Sequencing Center for Infectious Disease"/>
            <person name="Wu L."/>
            <person name="Ma J."/>
        </authorList>
    </citation>
    <scope>NUCLEOTIDE SEQUENCE [LARGE SCALE GENOMIC DNA]</scope>
    <source>
        <strain evidence="3">CCM 8937</strain>
    </source>
</reference>
<gene>
    <name evidence="2" type="ORF">ACFQ4R_07315</name>
</gene>
<comment type="caution">
    <text evidence="2">The sequence shown here is derived from an EMBL/GenBank/DDBJ whole genome shotgun (WGS) entry which is preliminary data.</text>
</comment>
<protein>
    <recommendedName>
        <fullName evidence="4">Lipoprotein</fullName>
    </recommendedName>
</protein>
<evidence type="ECO:0000313" key="3">
    <source>
        <dbReference type="Proteomes" id="UP001597191"/>
    </source>
</evidence>
<sequence length="383" mass="42102">MRKITRYCALVLAVLGLSTNLVGCSNNSHHSVAIKTAQVKKSHSQKNLIKDVRKKQIKADTDTEKITKKGQEDLASSQVTHGTTNPVAVVSSQLPKATSTAQRATSQSKVNTDKLPQTDDVVAEQFRQALVKQLPNKYSLTELEKVPDAVIKTAINQNGRDDLDAIGEALAKQYPRVLIVYGLYATPQEFRLGIINEMPGVYLLNELEKVPDSVVWSAVQTAGYMGGDLGTIANLIEQQYPQILVTSQSYLVAEYDRQVIYDEIPGYYSWTELTKIADDVIVKAVCATAKIGGDPGLTGRILAEHYPSIILKNDNHALAERYRQIIIEVNGQTNYSVAELAKVPDSAVIDATYRSMNIGSDAGYTLRLLVQQYPNIQINHSVA</sequence>
<evidence type="ECO:0008006" key="4">
    <source>
        <dbReference type="Google" id="ProtNLM"/>
    </source>
</evidence>
<dbReference type="Proteomes" id="UP001597191">
    <property type="component" value="Unassembled WGS sequence"/>
</dbReference>
<proteinExistence type="predicted"/>
<keyword evidence="1" id="KW-0732">Signal</keyword>